<gene>
    <name evidence="1" type="ORF">PFICI_07792</name>
</gene>
<evidence type="ECO:0000313" key="2">
    <source>
        <dbReference type="Proteomes" id="UP000030651"/>
    </source>
</evidence>
<accession>W3X2B5</accession>
<dbReference type="EMBL" id="KI912113">
    <property type="protein sequence ID" value="ETS80263.1"/>
    <property type="molecule type" value="Genomic_DNA"/>
</dbReference>
<dbReference type="OrthoDB" id="2548233at2759"/>
<dbReference type="PANTHER" id="PTHR42034">
    <property type="entry name" value="CHROMOSOME 7, WHOLE GENOME SHOTGUN SEQUENCE-RELATED"/>
    <property type="match status" value="1"/>
</dbReference>
<dbReference type="Gene3D" id="3.30.559.10">
    <property type="entry name" value="Chloramphenicol acetyltransferase-like domain"/>
    <property type="match status" value="1"/>
</dbReference>
<keyword evidence="2" id="KW-1185">Reference proteome</keyword>
<reference evidence="2" key="1">
    <citation type="journal article" date="2015" name="BMC Genomics">
        <title>Genomic and transcriptomic analysis of the endophytic fungus Pestalotiopsis fici reveals its lifestyle and high potential for synthesis of natural products.</title>
        <authorList>
            <person name="Wang X."/>
            <person name="Zhang X."/>
            <person name="Liu L."/>
            <person name="Xiang M."/>
            <person name="Wang W."/>
            <person name="Sun X."/>
            <person name="Che Y."/>
            <person name="Guo L."/>
            <person name="Liu G."/>
            <person name="Guo L."/>
            <person name="Wang C."/>
            <person name="Yin W.B."/>
            <person name="Stadler M."/>
            <person name="Zhang X."/>
            <person name="Liu X."/>
        </authorList>
    </citation>
    <scope>NUCLEOTIDE SEQUENCE [LARGE SCALE GENOMIC DNA]</scope>
    <source>
        <strain evidence="2">W106-1 / CGMCC3.15140</strain>
    </source>
</reference>
<name>W3X2B5_PESFW</name>
<dbReference type="eggNOG" id="ENOG502S7CY">
    <property type="taxonomic scope" value="Eukaryota"/>
</dbReference>
<proteinExistence type="predicted"/>
<dbReference type="OMA" id="EETFIVH"/>
<protein>
    <recommendedName>
        <fullName evidence="3">Condensation domain-containing protein</fullName>
    </recommendedName>
</protein>
<dbReference type="AlphaFoldDB" id="W3X2B5"/>
<dbReference type="InterPro" id="IPR023213">
    <property type="entry name" value="CAT-like_dom_sf"/>
</dbReference>
<dbReference type="InParanoid" id="W3X2B5"/>
<evidence type="ECO:0008006" key="3">
    <source>
        <dbReference type="Google" id="ProtNLM"/>
    </source>
</evidence>
<organism evidence="1 2">
    <name type="scientific">Pestalotiopsis fici (strain W106-1 / CGMCC3.15140)</name>
    <dbReference type="NCBI Taxonomy" id="1229662"/>
    <lineage>
        <taxon>Eukaryota</taxon>
        <taxon>Fungi</taxon>
        <taxon>Dikarya</taxon>
        <taxon>Ascomycota</taxon>
        <taxon>Pezizomycotina</taxon>
        <taxon>Sordariomycetes</taxon>
        <taxon>Xylariomycetidae</taxon>
        <taxon>Amphisphaeriales</taxon>
        <taxon>Sporocadaceae</taxon>
        <taxon>Pestalotiopsis</taxon>
    </lineage>
</organism>
<dbReference type="Gene3D" id="3.30.559.30">
    <property type="entry name" value="Nonribosomal peptide synthetase, condensation domain"/>
    <property type="match status" value="1"/>
</dbReference>
<dbReference type="STRING" id="1229662.W3X2B5"/>
<sequence length="489" mass="54258">MPPANRVKCHPSWKQTAPNVYTQPYGFQEVLYNAISVPPGSPGLFLIGTHVTFNYQPSSPSNKLTHDDLAARLRQAWLQTRQQYPTLAAENRPEGKTYTSPSSMDELEAWLATTFIVIPKKTSAEHWKTMVKTRQMTLYYFPEESQLFIQGEHHILDGRGAMNFWDRFFKNLASVSQLEATIQTDGSEISRLPPRSDDLLDLTEKKAGRGEARALEILAPLLTMSAPIYVPVAQPIGACSPRNAAFELKLSARTTASIVAACKAQRLSVTAAWHVAVVLATQAVQAQRNAASQPGNEARAGTQFAAFGNFDLRRYFPAAVDESLSDVHALSNHHGVLPYVFEPGNKTFSQMVHELAAFYQQDLPQADAEIWSALGPMIRMMVPEFTKTPLEETTPALSSLGVVDSFIASSYADADGKGVWHIRDVWFGDTVTGPWLECFMWAWQGRLSMNTCYNPAYYSYAEVDEFLQLVGEKLLEGLGIGDREPGSKL</sequence>
<dbReference type="Proteomes" id="UP000030651">
    <property type="component" value="Unassembled WGS sequence"/>
</dbReference>
<dbReference type="GeneID" id="19272805"/>
<evidence type="ECO:0000313" key="1">
    <source>
        <dbReference type="EMBL" id="ETS80263.1"/>
    </source>
</evidence>
<dbReference type="RefSeq" id="XP_007834564.1">
    <property type="nucleotide sequence ID" value="XM_007836373.1"/>
</dbReference>
<dbReference type="HOGENOM" id="CLU_029138_1_1_1"/>
<dbReference type="PANTHER" id="PTHR42034:SF1">
    <property type="entry name" value="CONDENSATION DOMAIN-CONTAINING PROTEIN"/>
    <property type="match status" value="1"/>
</dbReference>
<dbReference type="KEGG" id="pfy:PFICI_07792"/>